<keyword evidence="2" id="KW-0472">Membrane</keyword>
<feature type="region of interest" description="Disordered" evidence="1">
    <location>
        <begin position="35"/>
        <end position="113"/>
    </location>
</feature>
<sequence length="113" mass="12697">MGSGASYIPFVMPFVVLFVATMLVCLLLFFKKERAESEDQAELDTPPQYSSMDHPPPYSLYDPKLTDIWRRSPPPPYDTCPVMQPEAPNQWRPPREPPPLTPPSSPIRGPANG</sequence>
<evidence type="ECO:0000256" key="2">
    <source>
        <dbReference type="SAM" id="Phobius"/>
    </source>
</evidence>
<evidence type="ECO:0000313" key="3">
    <source>
        <dbReference type="EMBL" id="KAF6728388.1"/>
    </source>
</evidence>
<organism evidence="3 4">
    <name type="scientific">Oryzias melastigma</name>
    <name type="common">Marine medaka</name>
    <dbReference type="NCBI Taxonomy" id="30732"/>
    <lineage>
        <taxon>Eukaryota</taxon>
        <taxon>Metazoa</taxon>
        <taxon>Chordata</taxon>
        <taxon>Craniata</taxon>
        <taxon>Vertebrata</taxon>
        <taxon>Euteleostomi</taxon>
        <taxon>Actinopterygii</taxon>
        <taxon>Neopterygii</taxon>
        <taxon>Teleostei</taxon>
        <taxon>Neoteleostei</taxon>
        <taxon>Acanthomorphata</taxon>
        <taxon>Ovalentaria</taxon>
        <taxon>Atherinomorphae</taxon>
        <taxon>Beloniformes</taxon>
        <taxon>Adrianichthyidae</taxon>
        <taxon>Oryziinae</taxon>
        <taxon>Oryzias</taxon>
    </lineage>
</organism>
<comment type="caution">
    <text evidence="3">The sequence shown here is derived from an EMBL/GenBank/DDBJ whole genome shotgun (WGS) entry which is preliminary data.</text>
</comment>
<keyword evidence="2" id="KW-1133">Transmembrane helix</keyword>
<dbReference type="Proteomes" id="UP000646548">
    <property type="component" value="Unassembled WGS sequence"/>
</dbReference>
<feature type="compositionally biased region" description="Pro residues" evidence="1">
    <location>
        <begin position="96"/>
        <end position="105"/>
    </location>
</feature>
<evidence type="ECO:0000313" key="4">
    <source>
        <dbReference type="Proteomes" id="UP000646548"/>
    </source>
</evidence>
<dbReference type="EMBL" id="WKFB01000284">
    <property type="protein sequence ID" value="KAF6728388.1"/>
    <property type="molecule type" value="Genomic_DNA"/>
</dbReference>
<protein>
    <submittedName>
        <fullName evidence="3">Uncharacterized protein</fullName>
    </submittedName>
</protein>
<evidence type="ECO:0000256" key="1">
    <source>
        <dbReference type="SAM" id="MobiDB-lite"/>
    </source>
</evidence>
<feature type="transmembrane region" description="Helical" evidence="2">
    <location>
        <begin position="6"/>
        <end position="30"/>
    </location>
</feature>
<proteinExistence type="predicted"/>
<accession>A0A834CH28</accession>
<gene>
    <name evidence="3" type="ORF">FQA47_012909</name>
</gene>
<dbReference type="AlphaFoldDB" id="A0A834CH28"/>
<reference evidence="3" key="1">
    <citation type="journal article" name="BMC Genomics">
        <title>Long-read sequencing and de novo genome assembly of marine medaka (Oryzias melastigma).</title>
        <authorList>
            <person name="Liang P."/>
            <person name="Saqib H.S.A."/>
            <person name="Ni X."/>
            <person name="Shen Y."/>
        </authorList>
    </citation>
    <scope>NUCLEOTIDE SEQUENCE</scope>
    <source>
        <strain evidence="3">Bigg-433</strain>
    </source>
</reference>
<name>A0A834CH28_ORYME</name>
<dbReference type="OrthoDB" id="8881170at2759"/>
<keyword evidence="2" id="KW-0812">Transmembrane</keyword>